<dbReference type="InterPro" id="IPR005829">
    <property type="entry name" value="Sugar_transporter_CS"/>
</dbReference>
<gene>
    <name evidence="8" type="ORF">B0H17DRAFT_696550</name>
</gene>
<comment type="caution">
    <text evidence="8">The sequence shown here is derived from an EMBL/GenBank/DDBJ whole genome shotgun (WGS) entry which is preliminary data.</text>
</comment>
<dbReference type="PROSITE" id="PS00216">
    <property type="entry name" value="SUGAR_TRANSPORT_1"/>
    <property type="match status" value="1"/>
</dbReference>
<keyword evidence="4 6" id="KW-0472">Membrane</keyword>
<feature type="transmembrane region" description="Helical" evidence="6">
    <location>
        <begin position="349"/>
        <end position="368"/>
    </location>
</feature>
<feature type="transmembrane region" description="Helical" evidence="6">
    <location>
        <begin position="284"/>
        <end position="308"/>
    </location>
</feature>
<feature type="domain" description="Major facilitator superfamily (MFS) profile" evidence="7">
    <location>
        <begin position="23"/>
        <end position="507"/>
    </location>
</feature>
<feature type="region of interest" description="Disordered" evidence="5">
    <location>
        <begin position="513"/>
        <end position="540"/>
    </location>
</feature>
<dbReference type="Pfam" id="PF07690">
    <property type="entry name" value="MFS_1"/>
    <property type="match status" value="1"/>
</dbReference>
<dbReference type="Proteomes" id="UP001221757">
    <property type="component" value="Unassembled WGS sequence"/>
</dbReference>
<protein>
    <submittedName>
        <fullName evidence="8">Iron permease</fullName>
    </submittedName>
</protein>
<keyword evidence="2 6" id="KW-0812">Transmembrane</keyword>
<feature type="transmembrane region" description="Helical" evidence="6">
    <location>
        <begin position="145"/>
        <end position="164"/>
    </location>
</feature>
<feature type="transmembrane region" description="Helical" evidence="6">
    <location>
        <begin position="20"/>
        <end position="45"/>
    </location>
</feature>
<evidence type="ECO:0000256" key="1">
    <source>
        <dbReference type="ARBA" id="ARBA00004141"/>
    </source>
</evidence>
<feature type="transmembrane region" description="Helical" evidence="6">
    <location>
        <begin position="320"/>
        <end position="342"/>
    </location>
</feature>
<proteinExistence type="predicted"/>
<evidence type="ECO:0000313" key="8">
    <source>
        <dbReference type="EMBL" id="KAJ7704931.1"/>
    </source>
</evidence>
<evidence type="ECO:0000256" key="3">
    <source>
        <dbReference type="ARBA" id="ARBA00022989"/>
    </source>
</evidence>
<comment type="subcellular location">
    <subcellularLocation>
        <location evidence="1">Membrane</location>
        <topology evidence="1">Multi-pass membrane protein</topology>
    </subcellularLocation>
</comment>
<feature type="transmembrane region" description="Helical" evidence="6">
    <location>
        <begin position="176"/>
        <end position="198"/>
    </location>
</feature>
<feature type="transmembrane region" description="Helical" evidence="6">
    <location>
        <begin position="57"/>
        <end position="76"/>
    </location>
</feature>
<reference evidence="8" key="1">
    <citation type="submission" date="2023-03" db="EMBL/GenBank/DDBJ databases">
        <title>Massive genome expansion in bonnet fungi (Mycena s.s.) driven by repeated elements and novel gene families across ecological guilds.</title>
        <authorList>
            <consortium name="Lawrence Berkeley National Laboratory"/>
            <person name="Harder C.B."/>
            <person name="Miyauchi S."/>
            <person name="Viragh M."/>
            <person name="Kuo A."/>
            <person name="Thoen E."/>
            <person name="Andreopoulos B."/>
            <person name="Lu D."/>
            <person name="Skrede I."/>
            <person name="Drula E."/>
            <person name="Henrissat B."/>
            <person name="Morin E."/>
            <person name="Kohler A."/>
            <person name="Barry K."/>
            <person name="LaButti K."/>
            <person name="Morin E."/>
            <person name="Salamov A."/>
            <person name="Lipzen A."/>
            <person name="Mereny Z."/>
            <person name="Hegedus B."/>
            <person name="Baldrian P."/>
            <person name="Stursova M."/>
            <person name="Weitz H."/>
            <person name="Taylor A."/>
            <person name="Grigoriev I.V."/>
            <person name="Nagy L.G."/>
            <person name="Martin F."/>
            <person name="Kauserud H."/>
        </authorList>
    </citation>
    <scope>NUCLEOTIDE SEQUENCE</scope>
    <source>
        <strain evidence="8">CBHHK067</strain>
    </source>
</reference>
<dbReference type="EMBL" id="JARKIE010000009">
    <property type="protein sequence ID" value="KAJ7704931.1"/>
    <property type="molecule type" value="Genomic_DNA"/>
</dbReference>
<keyword evidence="9" id="KW-1185">Reference proteome</keyword>
<dbReference type="GO" id="GO:0005886">
    <property type="term" value="C:plasma membrane"/>
    <property type="evidence" value="ECO:0007669"/>
    <property type="project" value="TreeGrafter"/>
</dbReference>
<evidence type="ECO:0000256" key="2">
    <source>
        <dbReference type="ARBA" id="ARBA00022692"/>
    </source>
</evidence>
<organism evidence="8 9">
    <name type="scientific">Mycena rosella</name>
    <name type="common">Pink bonnet</name>
    <name type="synonym">Agaricus rosellus</name>
    <dbReference type="NCBI Taxonomy" id="1033263"/>
    <lineage>
        <taxon>Eukaryota</taxon>
        <taxon>Fungi</taxon>
        <taxon>Dikarya</taxon>
        <taxon>Basidiomycota</taxon>
        <taxon>Agaricomycotina</taxon>
        <taxon>Agaricomycetes</taxon>
        <taxon>Agaricomycetidae</taxon>
        <taxon>Agaricales</taxon>
        <taxon>Marasmiineae</taxon>
        <taxon>Mycenaceae</taxon>
        <taxon>Mycena</taxon>
    </lineage>
</organism>
<feature type="transmembrane region" description="Helical" evidence="6">
    <location>
        <begin position="241"/>
        <end position="263"/>
    </location>
</feature>
<dbReference type="InterPro" id="IPR011701">
    <property type="entry name" value="MFS"/>
</dbReference>
<dbReference type="InterPro" id="IPR036259">
    <property type="entry name" value="MFS_trans_sf"/>
</dbReference>
<feature type="transmembrane region" description="Helical" evidence="6">
    <location>
        <begin position="120"/>
        <end position="138"/>
    </location>
</feature>
<evidence type="ECO:0000259" key="7">
    <source>
        <dbReference type="PROSITE" id="PS50850"/>
    </source>
</evidence>
<dbReference type="PRINTS" id="PR01036">
    <property type="entry name" value="TCRTETB"/>
</dbReference>
<dbReference type="PROSITE" id="PS50850">
    <property type="entry name" value="MFS"/>
    <property type="match status" value="1"/>
</dbReference>
<accession>A0AAD7GTC1</accession>
<dbReference type="AlphaFoldDB" id="A0AAD7GTC1"/>
<dbReference type="GO" id="GO:0022857">
    <property type="term" value="F:transmembrane transporter activity"/>
    <property type="evidence" value="ECO:0007669"/>
    <property type="project" value="InterPro"/>
</dbReference>
<dbReference type="PANTHER" id="PTHR23501:SF102">
    <property type="entry name" value="DRUG TRANSPORTER, PUTATIVE (AFU_ORTHOLOGUE AFUA_3G08530)-RELATED"/>
    <property type="match status" value="1"/>
</dbReference>
<name>A0AAD7GTC1_MYCRO</name>
<evidence type="ECO:0000256" key="4">
    <source>
        <dbReference type="ARBA" id="ARBA00023136"/>
    </source>
</evidence>
<dbReference type="InterPro" id="IPR020846">
    <property type="entry name" value="MFS_dom"/>
</dbReference>
<dbReference type="Gene3D" id="1.20.1720.10">
    <property type="entry name" value="Multidrug resistance protein D"/>
    <property type="match status" value="1"/>
</dbReference>
<sequence>MSLVQPQTVSIHPPKRDWRFWVIFVALCLSIALAALDIGALATALPSIVHDLNGTDSFAWVSTAYSLATTAVLPLSGRLADVLGRRDVLLAALVIFAIGSAVCGSAHSMAMLIAGRVIQGIGSGGIQSLTAIVVADIVPLKDRGFFNALTGATFSVTTAAGPFIGGAIVQRTTWRWLFYINLPMGVAAFVSVFAFFRLRQPPRPNLLQCIASLDLIGNTMIIGSATSCIIAFTWAGIKFPWISVHILAPLIIGMLGLIGAFSYEMFCSASPSIPRSILSNRTSLSGYISSFIHGIIIATVAFYLPVYFQAAKDALPVLSGLYVFPMAVFISPSAILQGLFISKYGRYKLVSGVGWSAMALGVGLLLLLDINTPIGTTVPFQMIAAFGFGLLYSTTFSVLAPLDVSFNSAALSFLLFARTFSQSWGIAIGATVLQNELQNHLPADFIESFVPGQDLTYVAIPLIRSLPEPLRTQVRVTFSNSLRVLWKVMLVLCGAGLLTVFAQQEITLHRNTDPKWGMKDVENSGQADAEKADGETQHRR</sequence>
<dbReference type="SUPFAM" id="SSF103473">
    <property type="entry name" value="MFS general substrate transporter"/>
    <property type="match status" value="1"/>
</dbReference>
<feature type="transmembrane region" description="Helical" evidence="6">
    <location>
        <begin position="484"/>
        <end position="502"/>
    </location>
</feature>
<feature type="transmembrane region" description="Helical" evidence="6">
    <location>
        <begin position="380"/>
        <end position="402"/>
    </location>
</feature>
<keyword evidence="3 6" id="KW-1133">Transmembrane helix</keyword>
<evidence type="ECO:0000256" key="5">
    <source>
        <dbReference type="SAM" id="MobiDB-lite"/>
    </source>
</evidence>
<feature type="transmembrane region" description="Helical" evidence="6">
    <location>
        <begin position="210"/>
        <end position="235"/>
    </location>
</feature>
<evidence type="ECO:0000256" key="6">
    <source>
        <dbReference type="SAM" id="Phobius"/>
    </source>
</evidence>
<feature type="transmembrane region" description="Helical" evidence="6">
    <location>
        <begin position="88"/>
        <end position="114"/>
    </location>
</feature>
<dbReference type="PANTHER" id="PTHR23501">
    <property type="entry name" value="MAJOR FACILITATOR SUPERFAMILY"/>
    <property type="match status" value="1"/>
</dbReference>
<evidence type="ECO:0000313" key="9">
    <source>
        <dbReference type="Proteomes" id="UP001221757"/>
    </source>
</evidence>